<name>A0A5R9E775_9ACTN</name>
<evidence type="ECO:0000313" key="2">
    <source>
        <dbReference type="Proteomes" id="UP000305921"/>
    </source>
</evidence>
<keyword evidence="2" id="KW-1185">Reference proteome</keyword>
<dbReference type="AlphaFoldDB" id="A0A5R9E775"/>
<dbReference type="EMBL" id="VAWE01000001">
    <property type="protein sequence ID" value="TLQ45868.1"/>
    <property type="molecule type" value="Genomic_DNA"/>
</dbReference>
<accession>A0A5R9E775</accession>
<dbReference type="OrthoDB" id="3826531at2"/>
<evidence type="ECO:0000313" key="1">
    <source>
        <dbReference type="EMBL" id="TLQ45868.1"/>
    </source>
</evidence>
<comment type="caution">
    <text evidence="1">The sequence shown here is derived from an EMBL/GenBank/DDBJ whole genome shotgun (WGS) entry which is preliminary data.</text>
</comment>
<proteinExistence type="predicted"/>
<protein>
    <submittedName>
        <fullName evidence="1">Uncharacterized protein</fullName>
    </submittedName>
</protein>
<sequence length="108" mass="11894">MGAVLIGTTTALLGTSAAYGDNFYVYQGDDFGFITYNHKAAGVCDREVDGFNVYANFKRTVPNTVTRVEEKDGYCRTSTTGTYPVHRIQACENIPVFPDACSAWKQHP</sequence>
<reference evidence="1 2" key="1">
    <citation type="submission" date="2019-05" db="EMBL/GenBank/DDBJ databases">
        <title>Streptomyces marianii sp. nov., a novel marine actinomycete from southern coast of India.</title>
        <authorList>
            <person name="Iniyan A.M."/>
            <person name="Wink J."/>
            <person name="Ramprasad E."/>
            <person name="Ramana C.V."/>
            <person name="Bunk B."/>
            <person name="Sproer C."/>
            <person name="Joseph F.-J.R.S."/>
            <person name="Vincent S.G.P."/>
        </authorList>
    </citation>
    <scope>NUCLEOTIDE SEQUENCE [LARGE SCALE GENOMIC DNA]</scope>
    <source>
        <strain evidence="1 2">ICN19</strain>
    </source>
</reference>
<gene>
    <name evidence="1" type="ORF">FEF34_25280</name>
</gene>
<dbReference type="Proteomes" id="UP000305921">
    <property type="component" value="Unassembled WGS sequence"/>
</dbReference>
<organism evidence="1 2">
    <name type="scientific">Streptomyces marianii</name>
    <dbReference type="NCBI Taxonomy" id="1817406"/>
    <lineage>
        <taxon>Bacteria</taxon>
        <taxon>Bacillati</taxon>
        <taxon>Actinomycetota</taxon>
        <taxon>Actinomycetes</taxon>
        <taxon>Kitasatosporales</taxon>
        <taxon>Streptomycetaceae</taxon>
        <taxon>Streptomyces</taxon>
    </lineage>
</organism>
<dbReference type="RefSeq" id="WP_138055195.1">
    <property type="nucleotide sequence ID" value="NZ_VAWE01000001.1"/>
</dbReference>